<feature type="transmembrane region" description="Helical" evidence="2">
    <location>
        <begin position="126"/>
        <end position="148"/>
    </location>
</feature>
<protein>
    <submittedName>
        <fullName evidence="3">Predicted protein</fullName>
    </submittedName>
</protein>
<feature type="transmembrane region" description="Helical" evidence="2">
    <location>
        <begin position="87"/>
        <end position="105"/>
    </location>
</feature>
<dbReference type="KEGG" id="ngr:NAEGRDRAFT_67028"/>
<dbReference type="Proteomes" id="UP000006671">
    <property type="component" value="Unassembled WGS sequence"/>
</dbReference>
<name>D2VDT0_NAEGR</name>
<feature type="compositionally biased region" description="Polar residues" evidence="1">
    <location>
        <begin position="254"/>
        <end position="269"/>
    </location>
</feature>
<dbReference type="InParanoid" id="D2VDT0"/>
<evidence type="ECO:0000256" key="1">
    <source>
        <dbReference type="SAM" id="MobiDB-lite"/>
    </source>
</evidence>
<keyword evidence="2" id="KW-0472">Membrane</keyword>
<dbReference type="GeneID" id="8853039"/>
<proteinExistence type="predicted"/>
<dbReference type="VEuPathDB" id="AmoebaDB:NAEGRDRAFT_67028"/>
<organism evidence="4">
    <name type="scientific">Naegleria gruberi</name>
    <name type="common">Amoeba</name>
    <dbReference type="NCBI Taxonomy" id="5762"/>
    <lineage>
        <taxon>Eukaryota</taxon>
        <taxon>Discoba</taxon>
        <taxon>Heterolobosea</taxon>
        <taxon>Tetramitia</taxon>
        <taxon>Eutetramitia</taxon>
        <taxon>Vahlkampfiidae</taxon>
        <taxon>Naegleria</taxon>
    </lineage>
</organism>
<dbReference type="RefSeq" id="XP_002677797.1">
    <property type="nucleotide sequence ID" value="XM_002677751.1"/>
</dbReference>
<evidence type="ECO:0000256" key="2">
    <source>
        <dbReference type="SAM" id="Phobius"/>
    </source>
</evidence>
<dbReference type="EMBL" id="GG738865">
    <property type="protein sequence ID" value="EFC45053.1"/>
    <property type="molecule type" value="Genomic_DNA"/>
</dbReference>
<sequence length="291" mass="33919">MAHDHHTPYYDIHGQSNNKAPTSGWESFKQKWKKFNQWTFGNRRLKMYIYSVLKMFAITYVQANSLIGTNSSARKQFEIDLQKALQIISYFYMAVLILMFTIRYIRELIAIKRKKPLTTWVNWLEAFVFLTYFIYSCFTAILHIVYIGKKYASEVVEREEKPEEFAHAQVTLEQELVVEILEVVIHMYIIADKGSHFLHSGHSVSLYLAKAQHIPKNAHPGHAHGHDDHSAEVVHHDYTKQEKDDEDYDDYVGKTTTHNSSDVVTSSNDTIKRRNTANFGQERLIDSNEDL</sequence>
<feature type="region of interest" description="Disordered" evidence="1">
    <location>
        <begin position="241"/>
        <end position="275"/>
    </location>
</feature>
<evidence type="ECO:0000313" key="3">
    <source>
        <dbReference type="EMBL" id="EFC45053.1"/>
    </source>
</evidence>
<reference evidence="3 4" key="1">
    <citation type="journal article" date="2010" name="Cell">
        <title>The genome of Naegleria gruberi illuminates early eukaryotic versatility.</title>
        <authorList>
            <person name="Fritz-Laylin L.K."/>
            <person name="Prochnik S.E."/>
            <person name="Ginger M.L."/>
            <person name="Dacks J.B."/>
            <person name="Carpenter M.L."/>
            <person name="Field M.C."/>
            <person name="Kuo A."/>
            <person name="Paredez A."/>
            <person name="Chapman J."/>
            <person name="Pham J."/>
            <person name="Shu S."/>
            <person name="Neupane R."/>
            <person name="Cipriano M."/>
            <person name="Mancuso J."/>
            <person name="Tu H."/>
            <person name="Salamov A."/>
            <person name="Lindquist E."/>
            <person name="Shapiro H."/>
            <person name="Lucas S."/>
            <person name="Grigoriev I.V."/>
            <person name="Cande W.Z."/>
            <person name="Fulton C."/>
            <person name="Rokhsar D.S."/>
            <person name="Dawson S.C."/>
        </authorList>
    </citation>
    <scope>NUCLEOTIDE SEQUENCE [LARGE SCALE GENOMIC DNA]</scope>
    <source>
        <strain evidence="3 4">NEG-M</strain>
    </source>
</reference>
<accession>D2VDT0</accession>
<keyword evidence="2" id="KW-0812">Transmembrane</keyword>
<dbReference type="AlphaFoldDB" id="D2VDT0"/>
<dbReference type="OMA" id="IMTAITH"/>
<keyword evidence="2" id="KW-1133">Transmembrane helix</keyword>
<keyword evidence="4" id="KW-1185">Reference proteome</keyword>
<gene>
    <name evidence="3" type="ORF">NAEGRDRAFT_67028</name>
</gene>
<evidence type="ECO:0000313" key="4">
    <source>
        <dbReference type="Proteomes" id="UP000006671"/>
    </source>
</evidence>
<feature type="transmembrane region" description="Helical" evidence="2">
    <location>
        <begin position="47"/>
        <end position="67"/>
    </location>
</feature>